<keyword evidence="8 11" id="KW-1133">Transmembrane helix</keyword>
<feature type="transmembrane region" description="Helical" evidence="11">
    <location>
        <begin position="83"/>
        <end position="105"/>
    </location>
</feature>
<feature type="region of interest" description="Disordered" evidence="10">
    <location>
        <begin position="458"/>
        <end position="498"/>
    </location>
</feature>
<evidence type="ECO:0000256" key="7">
    <source>
        <dbReference type="ARBA" id="ARBA00022970"/>
    </source>
</evidence>
<evidence type="ECO:0000256" key="2">
    <source>
        <dbReference type="ARBA" id="ARBA00008583"/>
    </source>
</evidence>
<evidence type="ECO:0000259" key="12">
    <source>
        <dbReference type="Pfam" id="PF00324"/>
    </source>
</evidence>
<evidence type="ECO:0000256" key="3">
    <source>
        <dbReference type="ARBA" id="ARBA00022448"/>
    </source>
</evidence>
<keyword evidence="6 11" id="KW-0812">Transmembrane</keyword>
<dbReference type="Gene3D" id="1.20.1740.10">
    <property type="entry name" value="Amino acid/polyamine transporter I"/>
    <property type="match status" value="1"/>
</dbReference>
<dbReference type="PIRSF" id="PIRSF006060">
    <property type="entry name" value="AA_transporter"/>
    <property type="match status" value="1"/>
</dbReference>
<feature type="transmembrane region" description="Helical" evidence="11">
    <location>
        <begin position="199"/>
        <end position="224"/>
    </location>
</feature>
<feature type="transmembrane region" description="Helical" evidence="11">
    <location>
        <begin position="245"/>
        <end position="262"/>
    </location>
</feature>
<dbReference type="PANTHER" id="PTHR43495">
    <property type="entry name" value="GABA PERMEASE"/>
    <property type="match status" value="1"/>
</dbReference>
<evidence type="ECO:0000313" key="14">
    <source>
        <dbReference type="Proteomes" id="UP001500731"/>
    </source>
</evidence>
<evidence type="ECO:0000256" key="8">
    <source>
        <dbReference type="ARBA" id="ARBA00022989"/>
    </source>
</evidence>
<keyword evidence="9 11" id="KW-0472">Membrane</keyword>
<comment type="caution">
    <text evidence="13">The sequence shown here is derived from an EMBL/GenBank/DDBJ whole genome shotgun (WGS) entry which is preliminary data.</text>
</comment>
<protein>
    <submittedName>
        <fullName evidence="13">Amino acid permease</fullName>
    </submittedName>
</protein>
<evidence type="ECO:0000256" key="10">
    <source>
        <dbReference type="SAM" id="MobiDB-lite"/>
    </source>
</evidence>
<feature type="transmembrane region" description="Helical" evidence="11">
    <location>
        <begin position="430"/>
        <end position="449"/>
    </location>
</feature>
<reference evidence="14" key="1">
    <citation type="journal article" date="2019" name="Int. J. Syst. Evol. Microbiol.">
        <title>The Global Catalogue of Microorganisms (GCM) 10K type strain sequencing project: providing services to taxonomists for standard genome sequencing and annotation.</title>
        <authorList>
            <consortium name="The Broad Institute Genomics Platform"/>
            <consortium name="The Broad Institute Genome Sequencing Center for Infectious Disease"/>
            <person name="Wu L."/>
            <person name="Ma J."/>
        </authorList>
    </citation>
    <scope>NUCLEOTIDE SEQUENCE [LARGE SCALE GENOMIC DNA]</scope>
    <source>
        <strain evidence="14">JCM 17839</strain>
    </source>
</reference>
<evidence type="ECO:0000256" key="9">
    <source>
        <dbReference type="ARBA" id="ARBA00023136"/>
    </source>
</evidence>
<dbReference type="Pfam" id="PF00324">
    <property type="entry name" value="AA_permease"/>
    <property type="match status" value="1"/>
</dbReference>
<keyword evidence="4" id="KW-1003">Cell membrane</keyword>
<feature type="transmembrane region" description="Helical" evidence="11">
    <location>
        <begin position="125"/>
        <end position="146"/>
    </location>
</feature>
<dbReference type="EMBL" id="BAABGP010000023">
    <property type="protein sequence ID" value="GAA4490395.1"/>
    <property type="molecule type" value="Genomic_DNA"/>
</dbReference>
<feature type="transmembrane region" description="Helical" evidence="11">
    <location>
        <begin position="332"/>
        <end position="352"/>
    </location>
</feature>
<feature type="transmembrane region" description="Helical" evidence="11">
    <location>
        <begin position="46"/>
        <end position="63"/>
    </location>
</feature>
<dbReference type="Proteomes" id="UP001500731">
    <property type="component" value="Unassembled WGS sequence"/>
</dbReference>
<feature type="transmembrane region" description="Helical" evidence="11">
    <location>
        <begin position="158"/>
        <end position="179"/>
    </location>
</feature>
<keyword evidence="5" id="KW-0997">Cell inner membrane</keyword>
<feature type="transmembrane region" description="Helical" evidence="11">
    <location>
        <begin position="20"/>
        <end position="40"/>
    </location>
</feature>
<feature type="transmembrane region" description="Helical" evidence="11">
    <location>
        <begin position="400"/>
        <end position="424"/>
    </location>
</feature>
<keyword evidence="7" id="KW-0029">Amino-acid transport</keyword>
<organism evidence="13 14">
    <name type="scientific">Microbacterium panaciterrae</name>
    <dbReference type="NCBI Taxonomy" id="985759"/>
    <lineage>
        <taxon>Bacteria</taxon>
        <taxon>Bacillati</taxon>
        <taxon>Actinomycetota</taxon>
        <taxon>Actinomycetes</taxon>
        <taxon>Micrococcales</taxon>
        <taxon>Microbacteriaceae</taxon>
        <taxon>Microbacterium</taxon>
    </lineage>
</organism>
<dbReference type="PROSITE" id="PS00218">
    <property type="entry name" value="AMINO_ACID_PERMEASE_1"/>
    <property type="match status" value="1"/>
</dbReference>
<feature type="transmembrane region" description="Helical" evidence="11">
    <location>
        <begin position="287"/>
        <end position="311"/>
    </location>
</feature>
<evidence type="ECO:0000256" key="1">
    <source>
        <dbReference type="ARBA" id="ARBA00004429"/>
    </source>
</evidence>
<evidence type="ECO:0000256" key="5">
    <source>
        <dbReference type="ARBA" id="ARBA00022519"/>
    </source>
</evidence>
<evidence type="ECO:0000256" key="4">
    <source>
        <dbReference type="ARBA" id="ARBA00022475"/>
    </source>
</evidence>
<dbReference type="PANTHER" id="PTHR43495:SF4">
    <property type="entry name" value="AROMATIC AMINO ACID TRANSPORT PROTEIN AROP"/>
    <property type="match status" value="1"/>
</dbReference>
<dbReference type="InterPro" id="IPR004841">
    <property type="entry name" value="AA-permease/SLC12A_dom"/>
</dbReference>
<keyword evidence="14" id="KW-1185">Reference proteome</keyword>
<keyword evidence="3" id="KW-0813">Transport</keyword>
<sequence>MNTRTPRLHRGLKTRHIRMIALGSAIGTGLFYGSASAIQAAGPSVLLAYLLGGAVVFIVMRALGEMAVRHPVAGSFGQYASRYIGPFAGFLTGWTFTFEMFVVALADVTAFGVYMGFWFPNVERWVWILAVVLFITAANLLSVKVFGELEFWFALIKIVAIVAMITGGFALILFGLVNQSDHASGVQNLFTHGGFMPNGFWGILLSLTIVMFAFGGTEIIGITAGEAEDPKKVIPKAVNSVPMRILLFYVLALTVIMSIQPWDTIDGETSPFVSIFRNLGLEGAAHVLNAVVITAALSAINADFFAAARMLHGLAEQGQAPRVFLKASKRGVPFMTVIAMTGCLLLGVLLNVWFHDQIFFLIAALATFAVVFVWLMILVSHARMKREISHDGLRPSEFPAPLWPLANYAAMVVIGVVIVLIGFIPASRPALVVGGVWVAVLVCCYSLFVRGVGRTRKHLHDETSSPPVDSDEVMSGENDAVTKGQEVDRELLEEGGAP</sequence>
<evidence type="ECO:0000313" key="13">
    <source>
        <dbReference type="EMBL" id="GAA4490395.1"/>
    </source>
</evidence>
<dbReference type="InterPro" id="IPR004840">
    <property type="entry name" value="Amino_acid_permease_CS"/>
</dbReference>
<dbReference type="RefSeq" id="WP_345188490.1">
    <property type="nucleotide sequence ID" value="NZ_BAABGP010000023.1"/>
</dbReference>
<comment type="similarity">
    <text evidence="2">Belongs to the amino acid-polyamine-organocation (APC) superfamily. Amino acid transporter (AAT) (TC 2.A.3.1) family.</text>
</comment>
<gene>
    <name evidence="13" type="ORF">GCM10023171_32730</name>
</gene>
<proteinExistence type="inferred from homology"/>
<comment type="subcellular location">
    <subcellularLocation>
        <location evidence="1">Cell inner membrane</location>
        <topology evidence="1">Multi-pass membrane protein</topology>
    </subcellularLocation>
</comment>
<feature type="domain" description="Amino acid permease/ SLC12A" evidence="12">
    <location>
        <begin position="16"/>
        <end position="428"/>
    </location>
</feature>
<accession>A0ABP8PP34</accession>
<name>A0ABP8PP34_9MICO</name>
<evidence type="ECO:0000256" key="11">
    <source>
        <dbReference type="SAM" id="Phobius"/>
    </source>
</evidence>
<evidence type="ECO:0000256" key="6">
    <source>
        <dbReference type="ARBA" id="ARBA00022692"/>
    </source>
</evidence>
<feature type="transmembrane region" description="Helical" evidence="11">
    <location>
        <begin position="358"/>
        <end position="379"/>
    </location>
</feature>